<dbReference type="RefSeq" id="WP_104516346.1">
    <property type="nucleotide sequence ID" value="NZ_MQVW01000002.1"/>
</dbReference>
<feature type="transmembrane region" description="Helical" evidence="1">
    <location>
        <begin position="37"/>
        <end position="54"/>
    </location>
</feature>
<dbReference type="Proteomes" id="UP000239002">
    <property type="component" value="Unassembled WGS sequence"/>
</dbReference>
<proteinExistence type="predicted"/>
<evidence type="ECO:0000256" key="1">
    <source>
        <dbReference type="SAM" id="Phobius"/>
    </source>
</evidence>
<keyword evidence="1" id="KW-0812">Transmembrane</keyword>
<evidence type="ECO:0008006" key="4">
    <source>
        <dbReference type="Google" id="ProtNLM"/>
    </source>
</evidence>
<dbReference type="AlphaFoldDB" id="A0A2S6IGQ3"/>
<name>A0A2S6IGQ3_9FLAO</name>
<protein>
    <recommendedName>
        <fullName evidence="4">PH (Pleckstrin Homology) domain-containing protein</fullName>
    </recommendedName>
</protein>
<sequence>MENLAPYNKIHKTILPAVLTFIVCLILITLLQDYLLVVGPVVLITIIIGYFIALRSFNQNSNAFYDTSFLYLIDKRGTHKINLANISSITTTPSGIKIMGFLLYSYTIYYNGDRNNLNSYSFMVSTANSNIEAFEKHMAHCYPNTRIDSF</sequence>
<keyword evidence="1" id="KW-0472">Membrane</keyword>
<dbReference type="EMBL" id="PTJE01000007">
    <property type="protein sequence ID" value="PPK93366.1"/>
    <property type="molecule type" value="Genomic_DNA"/>
</dbReference>
<evidence type="ECO:0000313" key="2">
    <source>
        <dbReference type="EMBL" id="PPK93366.1"/>
    </source>
</evidence>
<dbReference type="OrthoDB" id="1144820at2"/>
<accession>A0A2S6IGQ3</accession>
<gene>
    <name evidence="2" type="ORF">LY01_02654</name>
</gene>
<reference evidence="2 3" key="1">
    <citation type="submission" date="2018-02" db="EMBL/GenBank/DDBJ databases">
        <title>Genomic Encyclopedia of Archaeal and Bacterial Type Strains, Phase II (KMG-II): from individual species to whole genera.</title>
        <authorList>
            <person name="Goeker M."/>
        </authorList>
    </citation>
    <scope>NUCLEOTIDE SEQUENCE [LARGE SCALE GENOMIC DNA]</scope>
    <source>
        <strain evidence="2 3">DSM 16809</strain>
    </source>
</reference>
<evidence type="ECO:0000313" key="3">
    <source>
        <dbReference type="Proteomes" id="UP000239002"/>
    </source>
</evidence>
<comment type="caution">
    <text evidence="2">The sequence shown here is derived from an EMBL/GenBank/DDBJ whole genome shotgun (WGS) entry which is preliminary data.</text>
</comment>
<organism evidence="2 3">
    <name type="scientific">Nonlabens xylanidelens</name>
    <dbReference type="NCBI Taxonomy" id="191564"/>
    <lineage>
        <taxon>Bacteria</taxon>
        <taxon>Pseudomonadati</taxon>
        <taxon>Bacteroidota</taxon>
        <taxon>Flavobacteriia</taxon>
        <taxon>Flavobacteriales</taxon>
        <taxon>Flavobacteriaceae</taxon>
        <taxon>Nonlabens</taxon>
    </lineage>
</organism>
<keyword evidence="3" id="KW-1185">Reference proteome</keyword>
<feature type="transmembrane region" description="Helical" evidence="1">
    <location>
        <begin position="12"/>
        <end position="31"/>
    </location>
</feature>
<keyword evidence="1" id="KW-1133">Transmembrane helix</keyword>